<reference evidence="2 3" key="1">
    <citation type="journal article" date="2023" name="G3 (Bethesda)">
        <title>A chromosome-length genome assembly and annotation of blackberry (Rubus argutus, cv. 'Hillquist').</title>
        <authorList>
            <person name="Bruna T."/>
            <person name="Aryal R."/>
            <person name="Dudchenko O."/>
            <person name="Sargent D.J."/>
            <person name="Mead D."/>
            <person name="Buti M."/>
            <person name="Cavallini A."/>
            <person name="Hytonen T."/>
            <person name="Andres J."/>
            <person name="Pham M."/>
            <person name="Weisz D."/>
            <person name="Mascagni F."/>
            <person name="Usai G."/>
            <person name="Natali L."/>
            <person name="Bassil N."/>
            <person name="Fernandez G.E."/>
            <person name="Lomsadze A."/>
            <person name="Armour M."/>
            <person name="Olukolu B."/>
            <person name="Poorten T."/>
            <person name="Britton C."/>
            <person name="Davik J."/>
            <person name="Ashrafi H."/>
            <person name="Aiden E.L."/>
            <person name="Borodovsky M."/>
            <person name="Worthington M."/>
        </authorList>
    </citation>
    <scope>NUCLEOTIDE SEQUENCE [LARGE SCALE GENOMIC DNA]</scope>
    <source>
        <strain evidence="2">PI 553951</strain>
    </source>
</reference>
<dbReference type="Proteomes" id="UP001457282">
    <property type="component" value="Unassembled WGS sequence"/>
</dbReference>
<evidence type="ECO:0000256" key="1">
    <source>
        <dbReference type="SAM" id="MobiDB-lite"/>
    </source>
</evidence>
<protein>
    <submittedName>
        <fullName evidence="2">Uncharacterized protein</fullName>
    </submittedName>
</protein>
<evidence type="ECO:0000313" key="2">
    <source>
        <dbReference type="EMBL" id="KAK9924571.1"/>
    </source>
</evidence>
<gene>
    <name evidence="2" type="ORF">M0R45_032935</name>
</gene>
<keyword evidence="3" id="KW-1185">Reference proteome</keyword>
<evidence type="ECO:0000313" key="3">
    <source>
        <dbReference type="Proteomes" id="UP001457282"/>
    </source>
</evidence>
<accession>A0AAW1WIH4</accession>
<sequence>MPNKFRSKATIQALTPINMSFSDHSFMAGNPTDPNRGEETHIWKPATNQQLALREPSSDSSHHAPTRQDAFISAGAPPDEEEKTFEKTLEWLRDVLLH</sequence>
<dbReference type="AlphaFoldDB" id="A0AAW1WIH4"/>
<feature type="region of interest" description="Disordered" evidence="1">
    <location>
        <begin position="20"/>
        <end position="84"/>
    </location>
</feature>
<comment type="caution">
    <text evidence="2">The sequence shown here is derived from an EMBL/GenBank/DDBJ whole genome shotgun (WGS) entry which is preliminary data.</text>
</comment>
<dbReference type="EMBL" id="JBEDUW010000006">
    <property type="protein sequence ID" value="KAK9924571.1"/>
    <property type="molecule type" value="Genomic_DNA"/>
</dbReference>
<organism evidence="2 3">
    <name type="scientific">Rubus argutus</name>
    <name type="common">Southern blackberry</name>
    <dbReference type="NCBI Taxonomy" id="59490"/>
    <lineage>
        <taxon>Eukaryota</taxon>
        <taxon>Viridiplantae</taxon>
        <taxon>Streptophyta</taxon>
        <taxon>Embryophyta</taxon>
        <taxon>Tracheophyta</taxon>
        <taxon>Spermatophyta</taxon>
        <taxon>Magnoliopsida</taxon>
        <taxon>eudicotyledons</taxon>
        <taxon>Gunneridae</taxon>
        <taxon>Pentapetalae</taxon>
        <taxon>rosids</taxon>
        <taxon>fabids</taxon>
        <taxon>Rosales</taxon>
        <taxon>Rosaceae</taxon>
        <taxon>Rosoideae</taxon>
        <taxon>Rosoideae incertae sedis</taxon>
        <taxon>Rubus</taxon>
    </lineage>
</organism>
<proteinExistence type="predicted"/>
<name>A0AAW1WIH4_RUBAR</name>